<dbReference type="EC" id="3.6.3.-" evidence="5"/>
<dbReference type="Pfam" id="PF00005">
    <property type="entry name" value="ABC_tran"/>
    <property type="match status" value="1"/>
</dbReference>
<sequence length="238" mass="25568">MSAPVIECRNVTRSYGRGENTLNAVAGVDLSVAAGESLAIVGKSGSGKSTLMHTMALLDRPISGAVLVHGTETGNLSGRQLERLRNQEFGFVFQQFFLIAGQSVLHNVVLPLTIAGIRPAERRRRGMEVLERLDMADKAKSRAENLSGGQKQRLVIARALITNPAVIFADEPTGNLDAATGQIVEGLLFDLNREHGITLIVVTHDPDLADRCGRQAMIHDGRLTTLTPAAPTAVEESR</sequence>
<dbReference type="KEGG" id="ahw:NCTC11636_02118"/>
<evidence type="ECO:0000256" key="2">
    <source>
        <dbReference type="ARBA" id="ARBA00022741"/>
    </source>
</evidence>
<dbReference type="CDD" id="cd03255">
    <property type="entry name" value="ABC_MJ0796_LolCDE_FtsE"/>
    <property type="match status" value="1"/>
</dbReference>
<dbReference type="InterPro" id="IPR015854">
    <property type="entry name" value="ABC_transpr_LolD-like"/>
</dbReference>
<dbReference type="AlphaFoldDB" id="A0A3S4UYU2"/>
<dbReference type="InterPro" id="IPR017911">
    <property type="entry name" value="MacB-like_ATP-bd"/>
</dbReference>
<protein>
    <submittedName>
        <fullName evidence="5">Lipoprotein-releasing system ATP-binding protein LolD</fullName>
        <ecNumber evidence="5">3.6.3.-</ecNumber>
    </submittedName>
</protein>
<reference evidence="5 6" key="1">
    <citation type="submission" date="2018-12" db="EMBL/GenBank/DDBJ databases">
        <authorList>
            <consortium name="Pathogen Informatics"/>
        </authorList>
    </citation>
    <scope>NUCLEOTIDE SEQUENCE [LARGE SCALE GENOMIC DNA]</scope>
    <source>
        <strain evidence="5 6">NCTC11636</strain>
    </source>
</reference>
<dbReference type="GO" id="GO:0005886">
    <property type="term" value="C:plasma membrane"/>
    <property type="evidence" value="ECO:0007669"/>
    <property type="project" value="TreeGrafter"/>
</dbReference>
<dbReference type="SMART" id="SM00382">
    <property type="entry name" value="AAA"/>
    <property type="match status" value="1"/>
</dbReference>
<keyword evidence="6" id="KW-1185">Reference proteome</keyword>
<evidence type="ECO:0000256" key="3">
    <source>
        <dbReference type="ARBA" id="ARBA00022840"/>
    </source>
</evidence>
<keyword evidence="3 5" id="KW-0067">ATP-binding</keyword>
<dbReference type="PANTHER" id="PTHR24220:SF685">
    <property type="entry name" value="ABC TRANSPORTER RELATED"/>
    <property type="match status" value="1"/>
</dbReference>
<name>A0A3S4UYU2_9ACTO</name>
<accession>A0A3S4UYU2</accession>
<dbReference type="RefSeq" id="WP_126383081.1">
    <property type="nucleotide sequence ID" value="NZ_LR134350.1"/>
</dbReference>
<dbReference type="PANTHER" id="PTHR24220">
    <property type="entry name" value="IMPORT ATP-BINDING PROTEIN"/>
    <property type="match status" value="1"/>
</dbReference>
<keyword evidence="5" id="KW-0378">Hydrolase</keyword>
<dbReference type="Gene3D" id="3.40.50.300">
    <property type="entry name" value="P-loop containing nucleotide triphosphate hydrolases"/>
    <property type="match status" value="1"/>
</dbReference>
<dbReference type="GO" id="GO:0022857">
    <property type="term" value="F:transmembrane transporter activity"/>
    <property type="evidence" value="ECO:0007669"/>
    <property type="project" value="TreeGrafter"/>
</dbReference>
<dbReference type="FunFam" id="3.40.50.300:FF:000032">
    <property type="entry name" value="Export ABC transporter ATP-binding protein"/>
    <property type="match status" value="1"/>
</dbReference>
<dbReference type="InterPro" id="IPR017871">
    <property type="entry name" value="ABC_transporter-like_CS"/>
</dbReference>
<evidence type="ECO:0000259" key="4">
    <source>
        <dbReference type="PROSITE" id="PS50893"/>
    </source>
</evidence>
<dbReference type="SUPFAM" id="SSF52540">
    <property type="entry name" value="P-loop containing nucleoside triphosphate hydrolases"/>
    <property type="match status" value="1"/>
</dbReference>
<dbReference type="PROSITE" id="PS50893">
    <property type="entry name" value="ABC_TRANSPORTER_2"/>
    <property type="match status" value="1"/>
</dbReference>
<dbReference type="EMBL" id="LR134350">
    <property type="protein sequence ID" value="VEG29587.1"/>
    <property type="molecule type" value="Genomic_DNA"/>
</dbReference>
<evidence type="ECO:0000256" key="1">
    <source>
        <dbReference type="ARBA" id="ARBA00022448"/>
    </source>
</evidence>
<evidence type="ECO:0000313" key="6">
    <source>
        <dbReference type="Proteomes" id="UP000266895"/>
    </source>
</evidence>
<dbReference type="InterPro" id="IPR003593">
    <property type="entry name" value="AAA+_ATPase"/>
</dbReference>
<dbReference type="InterPro" id="IPR003439">
    <property type="entry name" value="ABC_transporter-like_ATP-bd"/>
</dbReference>
<dbReference type="OrthoDB" id="9802264at2"/>
<keyword evidence="2" id="KW-0547">Nucleotide-binding</keyword>
<dbReference type="Proteomes" id="UP000266895">
    <property type="component" value="Chromosome"/>
</dbReference>
<dbReference type="GO" id="GO:0016887">
    <property type="term" value="F:ATP hydrolysis activity"/>
    <property type="evidence" value="ECO:0007669"/>
    <property type="project" value="InterPro"/>
</dbReference>
<dbReference type="InterPro" id="IPR027417">
    <property type="entry name" value="P-loop_NTPase"/>
</dbReference>
<organism evidence="5 6">
    <name type="scientific">Actinomyces howellii</name>
    <dbReference type="NCBI Taxonomy" id="52771"/>
    <lineage>
        <taxon>Bacteria</taxon>
        <taxon>Bacillati</taxon>
        <taxon>Actinomycetota</taxon>
        <taxon>Actinomycetes</taxon>
        <taxon>Actinomycetales</taxon>
        <taxon>Actinomycetaceae</taxon>
        <taxon>Actinomyces</taxon>
    </lineage>
</organism>
<dbReference type="GO" id="GO:0098796">
    <property type="term" value="C:membrane protein complex"/>
    <property type="evidence" value="ECO:0007669"/>
    <property type="project" value="UniProtKB-ARBA"/>
</dbReference>
<dbReference type="PROSITE" id="PS00211">
    <property type="entry name" value="ABC_TRANSPORTER_1"/>
    <property type="match status" value="1"/>
</dbReference>
<keyword evidence="1" id="KW-0813">Transport</keyword>
<keyword evidence="5" id="KW-0449">Lipoprotein</keyword>
<dbReference type="GO" id="GO:0005524">
    <property type="term" value="F:ATP binding"/>
    <property type="evidence" value="ECO:0007669"/>
    <property type="project" value="UniProtKB-KW"/>
</dbReference>
<gene>
    <name evidence="5" type="primary">lolD_4</name>
    <name evidence="5" type="ORF">NCTC11636_02118</name>
</gene>
<proteinExistence type="predicted"/>
<feature type="domain" description="ABC transporter" evidence="4">
    <location>
        <begin position="6"/>
        <end position="237"/>
    </location>
</feature>
<evidence type="ECO:0000313" key="5">
    <source>
        <dbReference type="EMBL" id="VEG29587.1"/>
    </source>
</evidence>